<keyword evidence="4" id="KW-0732">Signal</keyword>
<dbReference type="OrthoDB" id="1422836at2"/>
<feature type="domain" description="Beta-lactamase class A catalytic" evidence="5">
    <location>
        <begin position="42"/>
        <end position="257"/>
    </location>
</feature>
<name>E4RZ75_LEAB4</name>
<evidence type="ECO:0000313" key="7">
    <source>
        <dbReference type="Proteomes" id="UP000007435"/>
    </source>
</evidence>
<dbReference type="STRING" id="649349.Lbys_3545"/>
<reference key="1">
    <citation type="submission" date="2010-11" db="EMBL/GenBank/DDBJ databases">
        <title>The complete genome of Leadbetterella byssophila DSM 17132.</title>
        <authorList>
            <consortium name="US DOE Joint Genome Institute (JGI-PGF)"/>
            <person name="Lucas S."/>
            <person name="Copeland A."/>
            <person name="Lapidus A."/>
            <person name="Glavina del Rio T."/>
            <person name="Dalin E."/>
            <person name="Tice H."/>
            <person name="Bruce D."/>
            <person name="Goodwin L."/>
            <person name="Pitluck S."/>
            <person name="Kyrpides N."/>
            <person name="Mavromatis K."/>
            <person name="Ivanova N."/>
            <person name="Teshima H."/>
            <person name="Brettin T."/>
            <person name="Detter J.C."/>
            <person name="Han C."/>
            <person name="Tapia R."/>
            <person name="Land M."/>
            <person name="Hauser L."/>
            <person name="Markowitz V."/>
            <person name="Cheng J.-F."/>
            <person name="Hugenholtz P."/>
            <person name="Woyke T."/>
            <person name="Wu D."/>
            <person name="Tindall B."/>
            <person name="Pomrenke H.G."/>
            <person name="Brambilla E."/>
            <person name="Klenk H.-P."/>
            <person name="Eisen J.A."/>
        </authorList>
    </citation>
    <scope>NUCLEOTIDE SEQUENCE [LARGE SCALE GENOMIC DNA]</scope>
    <source>
        <strain>DSM 17132</strain>
    </source>
</reference>
<sequence>MKGLAYTLLLVLISFSSMAQKLEQKLQRQIEQEIKGFRGEIGVYVKHLKSGKEVRIQADTVFPTASLVKVPLLVGIFHQIHDGKYNLDQEFIYDAKRVYGGSGLMQFYKDSAKTDLSTMISLMLTYSDNVTSLWIQELAGGGIQVNQLMDHYGLKDTKVNSRTEGRAKIWEKYGWGQTTPKEMATLFTLIREGKIINKEQSVKMYRYLKNQYYNERSLSSLPPTVNTISKTGSVNQARGEVVLVNAPHGDIVFCILTKNNEDQSWTPLNEAEELTRRIAKLIWNFYEPTYKW</sequence>
<evidence type="ECO:0000256" key="1">
    <source>
        <dbReference type="ARBA" id="ARBA00001526"/>
    </source>
</evidence>
<protein>
    <recommendedName>
        <fullName evidence="3">beta-lactamase</fullName>
        <ecNumber evidence="3">3.5.2.6</ecNumber>
    </recommendedName>
</protein>
<dbReference type="EC" id="3.5.2.6" evidence="3"/>
<proteinExistence type="inferred from homology"/>
<dbReference type="GO" id="GO:0008800">
    <property type="term" value="F:beta-lactamase activity"/>
    <property type="evidence" value="ECO:0007669"/>
    <property type="project" value="UniProtKB-EC"/>
</dbReference>
<dbReference type="Gene3D" id="3.40.710.10">
    <property type="entry name" value="DD-peptidase/beta-lactamase superfamily"/>
    <property type="match status" value="1"/>
</dbReference>
<accession>E4RZ75</accession>
<dbReference type="Pfam" id="PF13354">
    <property type="entry name" value="Beta-lactamase2"/>
    <property type="match status" value="1"/>
</dbReference>
<dbReference type="AlphaFoldDB" id="E4RZ75"/>
<evidence type="ECO:0000259" key="5">
    <source>
        <dbReference type="Pfam" id="PF13354"/>
    </source>
</evidence>
<dbReference type="GO" id="GO:0046677">
    <property type="term" value="P:response to antibiotic"/>
    <property type="evidence" value="ECO:0007669"/>
    <property type="project" value="InterPro"/>
</dbReference>
<keyword evidence="7" id="KW-1185">Reference proteome</keyword>
<dbReference type="InterPro" id="IPR045155">
    <property type="entry name" value="Beta-lactam_cat"/>
</dbReference>
<feature type="chain" id="PRO_5003187052" description="beta-lactamase" evidence="4">
    <location>
        <begin position="20"/>
        <end position="292"/>
    </location>
</feature>
<dbReference type="EMBL" id="CP002305">
    <property type="protein sequence ID" value="ADQ19193.1"/>
    <property type="molecule type" value="Genomic_DNA"/>
</dbReference>
<dbReference type="PANTHER" id="PTHR35333:SF3">
    <property type="entry name" value="BETA-LACTAMASE-TYPE TRANSPEPTIDASE FOLD CONTAINING PROTEIN"/>
    <property type="match status" value="1"/>
</dbReference>
<dbReference type="KEGG" id="lby:Lbys_3545"/>
<dbReference type="InterPro" id="IPR000871">
    <property type="entry name" value="Beta-lactam_class-A"/>
</dbReference>
<dbReference type="HOGENOM" id="CLU_031960_9_2_10"/>
<feature type="signal peptide" evidence="4">
    <location>
        <begin position="1"/>
        <end position="19"/>
    </location>
</feature>
<evidence type="ECO:0000313" key="6">
    <source>
        <dbReference type="EMBL" id="ADQ19193.1"/>
    </source>
</evidence>
<gene>
    <name evidence="6" type="ordered locus">Lbys_3545</name>
</gene>
<evidence type="ECO:0000256" key="4">
    <source>
        <dbReference type="SAM" id="SignalP"/>
    </source>
</evidence>
<dbReference type="SUPFAM" id="SSF56601">
    <property type="entry name" value="beta-lactamase/transpeptidase-like"/>
    <property type="match status" value="1"/>
</dbReference>
<dbReference type="PANTHER" id="PTHR35333">
    <property type="entry name" value="BETA-LACTAMASE"/>
    <property type="match status" value="1"/>
</dbReference>
<comment type="similarity">
    <text evidence="2">Belongs to the class-A beta-lactamase family.</text>
</comment>
<dbReference type="Proteomes" id="UP000007435">
    <property type="component" value="Chromosome"/>
</dbReference>
<evidence type="ECO:0000256" key="3">
    <source>
        <dbReference type="ARBA" id="ARBA00012865"/>
    </source>
</evidence>
<dbReference type="RefSeq" id="WP_013410214.1">
    <property type="nucleotide sequence ID" value="NC_014655.1"/>
</dbReference>
<dbReference type="eggNOG" id="COG2367">
    <property type="taxonomic scope" value="Bacteria"/>
</dbReference>
<dbReference type="GO" id="GO:0030655">
    <property type="term" value="P:beta-lactam antibiotic catabolic process"/>
    <property type="evidence" value="ECO:0007669"/>
    <property type="project" value="InterPro"/>
</dbReference>
<comment type="catalytic activity">
    <reaction evidence="1">
        <text>a beta-lactam + H2O = a substituted beta-amino acid</text>
        <dbReference type="Rhea" id="RHEA:20401"/>
        <dbReference type="ChEBI" id="CHEBI:15377"/>
        <dbReference type="ChEBI" id="CHEBI:35627"/>
        <dbReference type="ChEBI" id="CHEBI:140347"/>
        <dbReference type="EC" id="3.5.2.6"/>
    </reaction>
</comment>
<reference evidence="6 7" key="2">
    <citation type="journal article" date="2011" name="Stand. Genomic Sci.">
        <title>Complete genome sequence of Leadbetterella byssophila type strain (4M15).</title>
        <authorList>
            <person name="Abt B."/>
            <person name="Teshima H."/>
            <person name="Lucas S."/>
            <person name="Lapidus A."/>
            <person name="Del Rio T.G."/>
            <person name="Nolan M."/>
            <person name="Tice H."/>
            <person name="Cheng J.F."/>
            <person name="Pitluck S."/>
            <person name="Liolios K."/>
            <person name="Pagani I."/>
            <person name="Ivanova N."/>
            <person name="Mavromatis K."/>
            <person name="Pati A."/>
            <person name="Tapia R."/>
            <person name="Han C."/>
            <person name="Goodwin L."/>
            <person name="Chen A."/>
            <person name="Palaniappan K."/>
            <person name="Land M."/>
            <person name="Hauser L."/>
            <person name="Chang Y.J."/>
            <person name="Jeffries C.D."/>
            <person name="Rohde M."/>
            <person name="Goker M."/>
            <person name="Tindall B.J."/>
            <person name="Detter J.C."/>
            <person name="Woyke T."/>
            <person name="Bristow J."/>
            <person name="Eisen J.A."/>
            <person name="Markowitz V."/>
            <person name="Hugenholtz P."/>
            <person name="Klenk H.P."/>
            <person name="Kyrpides N.C."/>
        </authorList>
    </citation>
    <scope>NUCLEOTIDE SEQUENCE [LARGE SCALE GENOMIC DNA]</scope>
    <source>
        <strain evidence="7">DSM 17132 / JCM 16389 / KACC 11308 / NBRC 106382 / 4M15</strain>
    </source>
</reference>
<dbReference type="InterPro" id="IPR012338">
    <property type="entry name" value="Beta-lactam/transpept-like"/>
</dbReference>
<evidence type="ECO:0000256" key="2">
    <source>
        <dbReference type="ARBA" id="ARBA00009009"/>
    </source>
</evidence>
<organism evidence="6 7">
    <name type="scientific">Leadbetterella byssophila (strain DSM 17132 / JCM 16389 / KACC 11308 / NBRC 106382 / 4M15)</name>
    <dbReference type="NCBI Taxonomy" id="649349"/>
    <lineage>
        <taxon>Bacteria</taxon>
        <taxon>Pseudomonadati</taxon>
        <taxon>Bacteroidota</taxon>
        <taxon>Cytophagia</taxon>
        <taxon>Cytophagales</taxon>
        <taxon>Leadbetterellaceae</taxon>
        <taxon>Leadbetterella</taxon>
    </lineage>
</organism>